<evidence type="ECO:0000256" key="3">
    <source>
        <dbReference type="ARBA" id="ARBA00022448"/>
    </source>
</evidence>
<organism evidence="9 10">
    <name type="scientific">Virgisporangium ochraceum</name>
    <dbReference type="NCBI Taxonomy" id="65505"/>
    <lineage>
        <taxon>Bacteria</taxon>
        <taxon>Bacillati</taxon>
        <taxon>Actinomycetota</taxon>
        <taxon>Actinomycetes</taxon>
        <taxon>Micromonosporales</taxon>
        <taxon>Micromonosporaceae</taxon>
        <taxon>Virgisporangium</taxon>
    </lineage>
</organism>
<dbReference type="CDD" id="cd03257">
    <property type="entry name" value="ABC_NikE_OppD_transporters"/>
    <property type="match status" value="1"/>
</dbReference>
<evidence type="ECO:0000259" key="8">
    <source>
        <dbReference type="PROSITE" id="PS50893"/>
    </source>
</evidence>
<dbReference type="NCBIfam" id="TIGR01727">
    <property type="entry name" value="oligo_HPY"/>
    <property type="match status" value="1"/>
</dbReference>
<keyword evidence="6 9" id="KW-0067">ATP-binding</keyword>
<dbReference type="InterPro" id="IPR013563">
    <property type="entry name" value="Oligopep_ABC_C"/>
</dbReference>
<dbReference type="Gene3D" id="3.40.50.300">
    <property type="entry name" value="P-loop containing nucleotide triphosphate hydrolases"/>
    <property type="match status" value="1"/>
</dbReference>
<comment type="caution">
    <text evidence="9">The sequence shown here is derived from an EMBL/GenBank/DDBJ whole genome shotgun (WGS) entry which is preliminary data.</text>
</comment>
<dbReference type="AlphaFoldDB" id="A0A8J4A445"/>
<dbReference type="Pfam" id="PF08352">
    <property type="entry name" value="oligo_HPY"/>
    <property type="match status" value="1"/>
</dbReference>
<evidence type="ECO:0000256" key="6">
    <source>
        <dbReference type="ARBA" id="ARBA00022840"/>
    </source>
</evidence>
<dbReference type="RefSeq" id="WP_203933700.1">
    <property type="nucleotide sequence ID" value="NZ_BOPH01000126.1"/>
</dbReference>
<evidence type="ECO:0000256" key="7">
    <source>
        <dbReference type="ARBA" id="ARBA00023136"/>
    </source>
</evidence>
<sequence length="344" mass="36940">MTDPLLKVEGLSVRFGTEGGTVHAVSDVDLSVWSGEIVAIVGESGSGKTVTAMSILRLLPKTATVTCDTLSFRGEDLRAMSARQLRSVRGGPVGVIFQDPMTALNPVMTVGDQIAEAVVLHQSTRDKRAARARAVDLLRLVGVPDAEQRVRQYPHEFSGGMRQRAMIAMAIANDPDLIIADEPTTALDVTIQAQVLAPLKKAQAETGAATILITHDLGVVAEMADRVVVMYAGRIAETAGVRELFARPRHPYTMGLLASLPRMDTDVDQLEPIPGNPPNLADPPAGCPFHPRCPIARDRCRTDRPPLVPVAKDHYSACHFHEELAGVDAQTLYGQRPAGNEVTA</sequence>
<dbReference type="GO" id="GO:0016887">
    <property type="term" value="F:ATP hydrolysis activity"/>
    <property type="evidence" value="ECO:0007669"/>
    <property type="project" value="InterPro"/>
</dbReference>
<comment type="similarity">
    <text evidence="2">Belongs to the ABC transporter superfamily.</text>
</comment>
<name>A0A8J4A445_9ACTN</name>
<dbReference type="InterPro" id="IPR003593">
    <property type="entry name" value="AAA+_ATPase"/>
</dbReference>
<dbReference type="PANTHER" id="PTHR43297">
    <property type="entry name" value="OLIGOPEPTIDE TRANSPORT ATP-BINDING PROTEIN APPD"/>
    <property type="match status" value="1"/>
</dbReference>
<feature type="domain" description="ABC transporter" evidence="8">
    <location>
        <begin position="6"/>
        <end position="257"/>
    </location>
</feature>
<evidence type="ECO:0000256" key="5">
    <source>
        <dbReference type="ARBA" id="ARBA00022741"/>
    </source>
</evidence>
<dbReference type="GO" id="GO:0005886">
    <property type="term" value="C:plasma membrane"/>
    <property type="evidence" value="ECO:0007669"/>
    <property type="project" value="UniProtKB-SubCell"/>
</dbReference>
<dbReference type="SMART" id="SM00382">
    <property type="entry name" value="AAA"/>
    <property type="match status" value="1"/>
</dbReference>
<keyword evidence="7" id="KW-0472">Membrane</keyword>
<evidence type="ECO:0000256" key="4">
    <source>
        <dbReference type="ARBA" id="ARBA00022475"/>
    </source>
</evidence>
<evidence type="ECO:0000313" key="10">
    <source>
        <dbReference type="Proteomes" id="UP000635606"/>
    </source>
</evidence>
<keyword evidence="5" id="KW-0547">Nucleotide-binding</keyword>
<dbReference type="InterPro" id="IPR003439">
    <property type="entry name" value="ABC_transporter-like_ATP-bd"/>
</dbReference>
<dbReference type="InterPro" id="IPR017871">
    <property type="entry name" value="ABC_transporter-like_CS"/>
</dbReference>
<keyword evidence="10" id="KW-1185">Reference proteome</keyword>
<keyword evidence="3" id="KW-0813">Transport</keyword>
<dbReference type="EMBL" id="BOPH01000126">
    <property type="protein sequence ID" value="GIJ73883.1"/>
    <property type="molecule type" value="Genomic_DNA"/>
</dbReference>
<evidence type="ECO:0000313" key="9">
    <source>
        <dbReference type="EMBL" id="GIJ73883.1"/>
    </source>
</evidence>
<dbReference type="SUPFAM" id="SSF52540">
    <property type="entry name" value="P-loop containing nucleoside triphosphate hydrolases"/>
    <property type="match status" value="1"/>
</dbReference>
<gene>
    <name evidence="9" type="ORF">Voc01_088000</name>
</gene>
<dbReference type="PROSITE" id="PS50893">
    <property type="entry name" value="ABC_TRANSPORTER_2"/>
    <property type="match status" value="1"/>
</dbReference>
<dbReference type="InterPro" id="IPR050388">
    <property type="entry name" value="ABC_Ni/Peptide_Import"/>
</dbReference>
<dbReference type="Proteomes" id="UP000635606">
    <property type="component" value="Unassembled WGS sequence"/>
</dbReference>
<keyword evidence="4" id="KW-1003">Cell membrane</keyword>
<dbReference type="FunFam" id="3.40.50.300:FF:000016">
    <property type="entry name" value="Oligopeptide ABC transporter ATP-binding component"/>
    <property type="match status" value="1"/>
</dbReference>
<comment type="subcellular location">
    <subcellularLocation>
        <location evidence="1">Cell membrane</location>
        <topology evidence="1">Peripheral membrane protein</topology>
    </subcellularLocation>
</comment>
<evidence type="ECO:0000256" key="1">
    <source>
        <dbReference type="ARBA" id="ARBA00004202"/>
    </source>
</evidence>
<accession>A0A8J4A445</accession>
<dbReference type="PANTHER" id="PTHR43297:SF2">
    <property type="entry name" value="DIPEPTIDE TRANSPORT ATP-BINDING PROTEIN DPPD"/>
    <property type="match status" value="1"/>
</dbReference>
<dbReference type="GO" id="GO:0005524">
    <property type="term" value="F:ATP binding"/>
    <property type="evidence" value="ECO:0007669"/>
    <property type="project" value="UniProtKB-KW"/>
</dbReference>
<dbReference type="InterPro" id="IPR027417">
    <property type="entry name" value="P-loop_NTPase"/>
</dbReference>
<proteinExistence type="inferred from homology"/>
<evidence type="ECO:0000256" key="2">
    <source>
        <dbReference type="ARBA" id="ARBA00005417"/>
    </source>
</evidence>
<protein>
    <submittedName>
        <fullName evidence="9">ABC transporter ATP-binding protein</fullName>
    </submittedName>
</protein>
<dbReference type="GO" id="GO:0015833">
    <property type="term" value="P:peptide transport"/>
    <property type="evidence" value="ECO:0007669"/>
    <property type="project" value="InterPro"/>
</dbReference>
<dbReference type="PROSITE" id="PS00211">
    <property type="entry name" value="ABC_TRANSPORTER_1"/>
    <property type="match status" value="1"/>
</dbReference>
<dbReference type="Pfam" id="PF00005">
    <property type="entry name" value="ABC_tran"/>
    <property type="match status" value="1"/>
</dbReference>
<reference evidence="9" key="1">
    <citation type="submission" date="2021-01" db="EMBL/GenBank/DDBJ databases">
        <title>Whole genome shotgun sequence of Virgisporangium ochraceum NBRC 16418.</title>
        <authorList>
            <person name="Komaki H."/>
            <person name="Tamura T."/>
        </authorList>
    </citation>
    <scope>NUCLEOTIDE SEQUENCE</scope>
    <source>
        <strain evidence="9">NBRC 16418</strain>
    </source>
</reference>